<reference evidence="1 2" key="1">
    <citation type="submission" date="2017-03" db="EMBL/GenBank/DDBJ databases">
        <authorList>
            <person name="Afonso C.L."/>
            <person name="Miller P.J."/>
            <person name="Scott M.A."/>
            <person name="Spackman E."/>
            <person name="Goraichik I."/>
            <person name="Dimitrov K.M."/>
            <person name="Suarez D.L."/>
            <person name="Swayne D.E."/>
        </authorList>
    </citation>
    <scope>NUCLEOTIDE SEQUENCE [LARGE SCALE GENOMIC DNA]</scope>
    <source>
        <strain evidence="1">PRJEB14757</strain>
    </source>
</reference>
<protein>
    <submittedName>
        <fullName evidence="1">Uncharacterized protein</fullName>
    </submittedName>
</protein>
<name>A0A1W1HAR4_9BACT</name>
<gene>
    <name evidence="1" type="ORF">MTBBW1_1880007</name>
</gene>
<evidence type="ECO:0000313" key="1">
    <source>
        <dbReference type="EMBL" id="SLM29570.1"/>
    </source>
</evidence>
<dbReference type="STRING" id="1246637.MTBBW1_1880007"/>
<accession>A0A1W1HAR4</accession>
<dbReference type="EMBL" id="FWEV01000099">
    <property type="protein sequence ID" value="SLM29570.1"/>
    <property type="molecule type" value="Genomic_DNA"/>
</dbReference>
<evidence type="ECO:0000313" key="2">
    <source>
        <dbReference type="Proteomes" id="UP000191931"/>
    </source>
</evidence>
<dbReference type="Proteomes" id="UP000191931">
    <property type="component" value="Unassembled WGS sequence"/>
</dbReference>
<proteinExistence type="predicted"/>
<sequence length="52" mass="6157">MDESLYISISYIDFHINTHGGCPPQTTEITFNQDTKDKKREIWQSLKKQKQN</sequence>
<keyword evidence="2" id="KW-1185">Reference proteome</keyword>
<organism evidence="1 2">
    <name type="scientific">Desulfamplus magnetovallimortis</name>
    <dbReference type="NCBI Taxonomy" id="1246637"/>
    <lineage>
        <taxon>Bacteria</taxon>
        <taxon>Pseudomonadati</taxon>
        <taxon>Thermodesulfobacteriota</taxon>
        <taxon>Desulfobacteria</taxon>
        <taxon>Desulfobacterales</taxon>
        <taxon>Desulfobacteraceae</taxon>
        <taxon>Desulfamplus</taxon>
    </lineage>
</organism>
<dbReference type="AlphaFoldDB" id="A0A1W1HAR4"/>